<gene>
    <name evidence="1" type="ORF">U5822_01410</name>
</gene>
<dbReference type="Proteomes" id="UP001305746">
    <property type="component" value="Unassembled WGS sequence"/>
</dbReference>
<name>A0ABU5NU05_9GAMM</name>
<evidence type="ECO:0000313" key="2">
    <source>
        <dbReference type="Proteomes" id="UP001305746"/>
    </source>
</evidence>
<comment type="caution">
    <text evidence="1">The sequence shown here is derived from an EMBL/GenBank/DDBJ whole genome shotgun (WGS) entry which is preliminary data.</text>
</comment>
<dbReference type="EMBL" id="JAYDCJ010000001">
    <property type="protein sequence ID" value="MEA1079306.1"/>
    <property type="molecule type" value="Genomic_DNA"/>
</dbReference>
<sequence length="153" mass="17061">MTKSIALATLLLLLLAGIVFQYYITALPELDQPISVQSATRSTETGTISVTFQDRDGDQFHFGVRGSADSKPQAFPLFYIRNPKLVPYVYWPSVGGPDERALLRVLDGWIQRNVSPEAQARLAQASPETLIPSEADVAAVYQIYEILQARHRR</sequence>
<accession>A0ABU5NU05</accession>
<proteinExistence type="predicted"/>
<reference evidence="1 2" key="1">
    <citation type="submission" date="2023-12" db="EMBL/GenBank/DDBJ databases">
        <title>Marinobacter qingdaonensis sp. nov., isolated from the intertidal sediment of Qingdao, PR China.</title>
        <authorList>
            <person name="Li Y."/>
        </authorList>
    </citation>
    <scope>NUCLEOTIDE SEQUENCE [LARGE SCALE GENOMIC DNA]</scope>
    <source>
        <strain evidence="1 2">ASW11-75</strain>
    </source>
</reference>
<protein>
    <submittedName>
        <fullName evidence="1">Uncharacterized protein</fullName>
    </submittedName>
</protein>
<dbReference type="RefSeq" id="WP_322853832.1">
    <property type="nucleotide sequence ID" value="NZ_JAYDCJ010000001.1"/>
</dbReference>
<organism evidence="1 2">
    <name type="scientific">Marinobacter qingdaonensis</name>
    <dbReference type="NCBI Taxonomy" id="3108486"/>
    <lineage>
        <taxon>Bacteria</taxon>
        <taxon>Pseudomonadati</taxon>
        <taxon>Pseudomonadota</taxon>
        <taxon>Gammaproteobacteria</taxon>
        <taxon>Pseudomonadales</taxon>
        <taxon>Marinobacteraceae</taxon>
        <taxon>Marinobacter</taxon>
    </lineage>
</organism>
<evidence type="ECO:0000313" key="1">
    <source>
        <dbReference type="EMBL" id="MEA1079306.1"/>
    </source>
</evidence>
<keyword evidence="2" id="KW-1185">Reference proteome</keyword>